<name>A0A9D2WNV3_9FIRM</name>
<accession>A0A9D2WNV3</accession>
<proteinExistence type="predicted"/>
<dbReference type="AlphaFoldDB" id="A0A9D2WNV3"/>
<dbReference type="Proteomes" id="UP000798488">
    <property type="component" value="Unassembled WGS sequence"/>
</dbReference>
<comment type="caution">
    <text evidence="2">The sequence shown here is derived from an EMBL/GenBank/DDBJ whole genome shotgun (WGS) entry which is preliminary data.</text>
</comment>
<keyword evidence="3" id="KW-1185">Reference proteome</keyword>
<evidence type="ECO:0000313" key="3">
    <source>
        <dbReference type="Proteomes" id="UP000798488"/>
    </source>
</evidence>
<feature type="coiled-coil region" evidence="1">
    <location>
        <begin position="186"/>
        <end position="248"/>
    </location>
</feature>
<organism evidence="2 3">
    <name type="scientific">Sporotomaculum syntrophicum</name>
    <dbReference type="NCBI Taxonomy" id="182264"/>
    <lineage>
        <taxon>Bacteria</taxon>
        <taxon>Bacillati</taxon>
        <taxon>Bacillota</taxon>
        <taxon>Clostridia</taxon>
        <taxon>Eubacteriales</taxon>
        <taxon>Desulfallaceae</taxon>
        <taxon>Sporotomaculum</taxon>
    </lineage>
</organism>
<dbReference type="EMBL" id="LSRS01000005">
    <property type="protein sequence ID" value="KAF1084348.1"/>
    <property type="molecule type" value="Genomic_DNA"/>
</dbReference>
<sequence length="1166" mass="136532">MVVKIDYAKYERLSEIENCFAAQIREKEISLLGDLVITQEQFNELTDLIRHVILTNQKAIQVKYALATAVFLVWCSVYYYKDGTFWDPIFSKLKIPDNLKKAEFLGETFLKVLKKFGLQKISATERTKKYMTPILMHGYISDHYAGKFLDYLNAIYVSYLKYNVTEHAMASLWTDLFNLHTEQISIKSEIEKLEKQENQIKLAIQKYSVPDILHNINRLMLTEHEENVSQLKQNITDILSKLSELDEEIERYQMIERELKEFRFILEGIKTIAPAGWADAALEQLVQFQLESSELVKHKLGCLNKQKFHIVKERKHFESQYAIETEKIITIKTNILTLGKGKAEEGWSILNDFQELKKSLEVVQAKLIQRREMHQMEDSIENLTVKQILTTSLTHLADENPTHFQSFIKSTLRMIDSVSKNQCIVETHRMYKPVYRWWNSLGKEKKESSVKPSSTDEIAQNGHLRKLRSNWRLERPKLRQPSLIYDTTERNLYLKIPEQQLAAPKDFYEEPHFILEYSDLQEKIEVNYVIEKNKMLIQEQKVCINRPDIKHLTFRCLSISEYWPISVEPVMLFNHKTKVMFDQIIPNGYYYILAQKNWQTDAQHIIIDQYVGGPDDYRIYEVKMDESEINFWLDTANNRETLTIQSSQFTGIELKGIQFVPGVFMEGTPVCYASSPVMTIGYKAIDTHQITFSLFYQGVLHIQSPIHVMFNRYGKQISPHAAELELEKILNNKAQPNVEKIQISITDRQGKEIFGRSFCRVRGLNFTFNTSEIVIKVPVGALLRHPYSIQDGTSYHIPISEQSLLEVEIYLKRLGWKTFQLESPIVQYELRNIENQKLNIPLCLLYSEAEKLKDISVDWSTSSDLPEKVILFDDAENLVSTFNLRNGQASAQLIGFYDIIRDLAVNRKIYFRWESKTRISPNFLLLEVFHKVEVTECTLYQTENEMDNLFEIRYKLNFPYSGQLMIRVRETENSNNILINQAITDNPCYVYINKVDTTAKLLTFELFYIQSNKSIFGNTEQEIICWEREEKRILKKAVVKEILKRGLLIKAFNYEHKQHLLQDTFCIEQITKENKHFAEEEIFTGIFKGKNISSVVYFCLDIEKQKLPFLIDTDYDGVQYHPVTGELFWECRSDPEIMAPLDDLEYTIKEDVVYEPKSGAFIAKDF</sequence>
<reference evidence="2" key="1">
    <citation type="submission" date="2016-02" db="EMBL/GenBank/DDBJ databases">
        <title>Draft Genome Sequence of Sporotomaculum syntrophicum Strain FB, a Syntrophic Benzoate Degrader.</title>
        <authorList>
            <person name="Nobu M.K."/>
            <person name="Narihiro T."/>
            <person name="Qiu Y.-L."/>
            <person name="Ohashi A."/>
            <person name="Liu W.-T."/>
            <person name="Yuji S."/>
        </authorList>
    </citation>
    <scope>NUCLEOTIDE SEQUENCE</scope>
    <source>
        <strain evidence="2">FB</strain>
    </source>
</reference>
<evidence type="ECO:0000313" key="2">
    <source>
        <dbReference type="EMBL" id="KAF1084348.1"/>
    </source>
</evidence>
<gene>
    <name evidence="2" type="ORF">SPSYN_02124</name>
</gene>
<protein>
    <submittedName>
        <fullName evidence="2">Uncharacterized protein</fullName>
    </submittedName>
</protein>
<keyword evidence="1" id="KW-0175">Coiled coil</keyword>
<evidence type="ECO:0000256" key="1">
    <source>
        <dbReference type="SAM" id="Coils"/>
    </source>
</evidence>